<reference evidence="8 9" key="1">
    <citation type="journal article" date="2023" name="Sci. Data">
        <title>Genome assembly of the Korean intertidal mud-creeper Batillaria attramentaria.</title>
        <authorList>
            <person name="Patra A.K."/>
            <person name="Ho P.T."/>
            <person name="Jun S."/>
            <person name="Lee S.J."/>
            <person name="Kim Y."/>
            <person name="Won Y.J."/>
        </authorList>
    </citation>
    <scope>NUCLEOTIDE SEQUENCE [LARGE SCALE GENOMIC DNA]</scope>
    <source>
        <strain evidence="8">Wonlab-2016</strain>
    </source>
</reference>
<dbReference type="InterPro" id="IPR043502">
    <property type="entry name" value="DNA/RNA_pol_sf"/>
</dbReference>
<dbReference type="EMBL" id="JACVVK020000076">
    <property type="protein sequence ID" value="KAK7495278.1"/>
    <property type="molecule type" value="Genomic_DNA"/>
</dbReference>
<evidence type="ECO:0000256" key="2">
    <source>
        <dbReference type="ARBA" id="ARBA00022695"/>
    </source>
</evidence>
<dbReference type="PANTHER" id="PTHR37984:SF5">
    <property type="entry name" value="PROTEIN NYNRIN-LIKE"/>
    <property type="match status" value="1"/>
</dbReference>
<dbReference type="AlphaFoldDB" id="A0ABD0L725"/>
<dbReference type="SUPFAM" id="SSF56672">
    <property type="entry name" value="DNA/RNA polymerases"/>
    <property type="match status" value="1"/>
</dbReference>
<dbReference type="InterPro" id="IPR041373">
    <property type="entry name" value="RT_RNaseH"/>
</dbReference>
<evidence type="ECO:0000313" key="9">
    <source>
        <dbReference type="Proteomes" id="UP001519460"/>
    </source>
</evidence>
<evidence type="ECO:0000256" key="5">
    <source>
        <dbReference type="ARBA" id="ARBA00022801"/>
    </source>
</evidence>
<dbReference type="Proteomes" id="UP001519460">
    <property type="component" value="Unassembled WGS sequence"/>
</dbReference>
<feature type="domain" description="Reverse transcriptase RNase H-like" evidence="7">
    <location>
        <begin position="2"/>
        <end position="50"/>
    </location>
</feature>
<evidence type="ECO:0000256" key="4">
    <source>
        <dbReference type="ARBA" id="ARBA00022759"/>
    </source>
</evidence>
<evidence type="ECO:0000256" key="6">
    <source>
        <dbReference type="ARBA" id="ARBA00022918"/>
    </source>
</evidence>
<dbReference type="Pfam" id="PF17917">
    <property type="entry name" value="RT_RNaseH"/>
    <property type="match status" value="1"/>
</dbReference>
<comment type="caution">
    <text evidence="8">The sequence shown here is derived from an EMBL/GenBank/DDBJ whole genome shotgun (WGS) entry which is preliminary data.</text>
</comment>
<keyword evidence="9" id="KW-1185">Reference proteome</keyword>
<dbReference type="CDD" id="cd09274">
    <property type="entry name" value="RNase_HI_RT_Ty3"/>
    <property type="match status" value="1"/>
</dbReference>
<evidence type="ECO:0000256" key="3">
    <source>
        <dbReference type="ARBA" id="ARBA00022722"/>
    </source>
</evidence>
<sequence length="77" mass="9011">MVVWAIRKFELYLYGREFTLQTDHQALQYLRSSRMTNGRLMCWALSLQPFSFRVEVIPGKDNVGADFLSQVVPESLR</sequence>
<dbReference type="GO" id="GO:0003964">
    <property type="term" value="F:RNA-directed DNA polymerase activity"/>
    <property type="evidence" value="ECO:0007669"/>
    <property type="project" value="UniProtKB-KW"/>
</dbReference>
<accession>A0ABD0L725</accession>
<dbReference type="PANTHER" id="PTHR37984">
    <property type="entry name" value="PROTEIN CBG26694"/>
    <property type="match status" value="1"/>
</dbReference>
<keyword evidence="3" id="KW-0540">Nuclease</keyword>
<evidence type="ECO:0000256" key="1">
    <source>
        <dbReference type="ARBA" id="ARBA00022679"/>
    </source>
</evidence>
<name>A0ABD0L725_9CAEN</name>
<dbReference type="GO" id="GO:0004519">
    <property type="term" value="F:endonuclease activity"/>
    <property type="evidence" value="ECO:0007669"/>
    <property type="project" value="UniProtKB-KW"/>
</dbReference>
<organism evidence="8 9">
    <name type="scientific">Batillaria attramentaria</name>
    <dbReference type="NCBI Taxonomy" id="370345"/>
    <lineage>
        <taxon>Eukaryota</taxon>
        <taxon>Metazoa</taxon>
        <taxon>Spiralia</taxon>
        <taxon>Lophotrochozoa</taxon>
        <taxon>Mollusca</taxon>
        <taxon>Gastropoda</taxon>
        <taxon>Caenogastropoda</taxon>
        <taxon>Sorbeoconcha</taxon>
        <taxon>Cerithioidea</taxon>
        <taxon>Batillariidae</taxon>
        <taxon>Batillaria</taxon>
    </lineage>
</organism>
<keyword evidence="2" id="KW-0548">Nucleotidyltransferase</keyword>
<keyword evidence="1" id="KW-0808">Transferase</keyword>
<proteinExistence type="predicted"/>
<dbReference type="GO" id="GO:0016787">
    <property type="term" value="F:hydrolase activity"/>
    <property type="evidence" value="ECO:0007669"/>
    <property type="project" value="UniProtKB-KW"/>
</dbReference>
<protein>
    <recommendedName>
        <fullName evidence="7">Reverse transcriptase RNase H-like domain-containing protein</fullName>
    </recommendedName>
</protein>
<keyword evidence="4" id="KW-0255">Endonuclease</keyword>
<evidence type="ECO:0000259" key="7">
    <source>
        <dbReference type="Pfam" id="PF17917"/>
    </source>
</evidence>
<evidence type="ECO:0000313" key="8">
    <source>
        <dbReference type="EMBL" id="KAK7495278.1"/>
    </source>
</evidence>
<dbReference type="InterPro" id="IPR050951">
    <property type="entry name" value="Retrovirus_Pol_polyprotein"/>
</dbReference>
<keyword evidence="5" id="KW-0378">Hydrolase</keyword>
<gene>
    <name evidence="8" type="ORF">BaRGS_00013460</name>
</gene>
<keyword evidence="6" id="KW-0695">RNA-directed DNA polymerase</keyword>